<dbReference type="OrthoDB" id="7058534at2"/>
<evidence type="ECO:0008006" key="3">
    <source>
        <dbReference type="Google" id="ProtNLM"/>
    </source>
</evidence>
<protein>
    <recommendedName>
        <fullName evidence="3">DUF2889 domain-containing protein</fullName>
    </recommendedName>
</protein>
<keyword evidence="2" id="KW-1185">Reference proteome</keyword>
<dbReference type="Proteomes" id="UP000199233">
    <property type="component" value="Unassembled WGS sequence"/>
</dbReference>
<dbReference type="Pfam" id="PF11136">
    <property type="entry name" value="DUF2889"/>
    <property type="match status" value="1"/>
</dbReference>
<dbReference type="InterPro" id="IPR021312">
    <property type="entry name" value="DUF2889"/>
</dbReference>
<gene>
    <name evidence="1" type="ORF">SAMN04488038_1234</name>
</gene>
<reference evidence="1 2" key="1">
    <citation type="submission" date="2016-10" db="EMBL/GenBank/DDBJ databases">
        <authorList>
            <person name="de Groot N.N."/>
        </authorList>
    </citation>
    <scope>NUCLEOTIDE SEQUENCE [LARGE SCALE GENOMIC DNA]</scope>
    <source>
        <strain evidence="1 2">DSM 25927</strain>
    </source>
</reference>
<name>A0A1H9MGC0_9GAMM</name>
<evidence type="ECO:0000313" key="1">
    <source>
        <dbReference type="EMBL" id="SER22722.1"/>
    </source>
</evidence>
<accession>A0A1H9MGC0</accession>
<sequence>MGMSASRIDELPGFRRRIRITPAANWVRAELEDDMHCMRVRLRHDGSLVQGVEAEMIRAPWTTCPGAPEQLRQTFHGVALAQFARRGERQSNCTHLHDLALLAAAHAQDAETLVYDILVSDPQDGLRLAELRRNGLSVLAWQERGNRIEAPAELAGLAANQLRPWIEGLAGERLEHARLLRWAAMLAHGRTIPLAQQSDATRMPASCYSFQPARQPHARRIVDLREFSRGGTQPLEALAG</sequence>
<proteinExistence type="predicted"/>
<dbReference type="AlphaFoldDB" id="A0A1H9MGC0"/>
<evidence type="ECO:0000313" key="2">
    <source>
        <dbReference type="Proteomes" id="UP000199233"/>
    </source>
</evidence>
<dbReference type="EMBL" id="FOFS01000023">
    <property type="protein sequence ID" value="SER22722.1"/>
    <property type="molecule type" value="Genomic_DNA"/>
</dbReference>
<dbReference type="STRING" id="489703.SAMN04488038_1234"/>
<organism evidence="1 2">
    <name type="scientific">Solimonas aquatica</name>
    <dbReference type="NCBI Taxonomy" id="489703"/>
    <lineage>
        <taxon>Bacteria</taxon>
        <taxon>Pseudomonadati</taxon>
        <taxon>Pseudomonadota</taxon>
        <taxon>Gammaproteobacteria</taxon>
        <taxon>Nevskiales</taxon>
        <taxon>Nevskiaceae</taxon>
        <taxon>Solimonas</taxon>
    </lineage>
</organism>